<feature type="domain" description="Nudix hydrolase" evidence="8">
    <location>
        <begin position="9"/>
        <end position="242"/>
    </location>
</feature>
<evidence type="ECO:0000256" key="1">
    <source>
        <dbReference type="ARBA" id="ARBA00001936"/>
    </source>
</evidence>
<comment type="similarity">
    <text evidence="3">Belongs to the Nudix hydrolase family.</text>
</comment>
<evidence type="ECO:0000256" key="3">
    <source>
        <dbReference type="ARBA" id="ARBA00005582"/>
    </source>
</evidence>
<evidence type="ECO:0000256" key="7">
    <source>
        <dbReference type="ARBA" id="ARBA00023211"/>
    </source>
</evidence>
<keyword evidence="5" id="KW-0378">Hydrolase</keyword>
<dbReference type="PANTHER" id="PTHR12318:SF0">
    <property type="entry name" value="ACYL-COENZYME A DIPHOSPHATASE NUDT19"/>
    <property type="match status" value="1"/>
</dbReference>
<evidence type="ECO:0000313" key="9">
    <source>
        <dbReference type="EMBL" id="CAH2102155.1"/>
    </source>
</evidence>
<evidence type="ECO:0000259" key="8">
    <source>
        <dbReference type="PROSITE" id="PS51462"/>
    </source>
</evidence>
<dbReference type="AlphaFoldDB" id="A0AAU9UZ98"/>
<accession>A0AAU9UZ98</accession>
<sequence>MKRAINKCWRDSASLIVLARRNVDNLSSGNSVDTNYDILLQTRTLDTSFSNSVVFPGGVNEEADASERWLHLLSSFGYGQCDFETLHRTGSHITPIFADNPIKRHIALRITAIRETFEEIGLLICSTKHKASKSDKWANIVSDIDLKLWQKRVSDNPLELLNLCKEHNCYPDIWNLYYWSNWLSPAYLPKRFDTAFFIAAIEKKPTDIKASSEVVKVEWASPKEILERSLKGDVTLYPPQAYELNRFTYVKDIEELKIFAKERSSHGNELFYPVIKQAKDGIVSLLPGDHLYPSNVDLKSTTTFIEDKNLLDLRGSNSSLHRIETSHKKSFFITHNYKPKNHINMGNQVTPINMKTHVITN</sequence>
<dbReference type="InterPro" id="IPR015797">
    <property type="entry name" value="NUDIX_hydrolase-like_dom_sf"/>
</dbReference>
<dbReference type="PROSITE" id="PS51462">
    <property type="entry name" value="NUDIX"/>
    <property type="match status" value="1"/>
</dbReference>
<keyword evidence="7" id="KW-0464">Manganese</keyword>
<organism evidence="9 10">
    <name type="scientific">Euphydryas editha</name>
    <name type="common">Edith's checkerspot</name>
    <dbReference type="NCBI Taxonomy" id="104508"/>
    <lineage>
        <taxon>Eukaryota</taxon>
        <taxon>Metazoa</taxon>
        <taxon>Ecdysozoa</taxon>
        <taxon>Arthropoda</taxon>
        <taxon>Hexapoda</taxon>
        <taxon>Insecta</taxon>
        <taxon>Pterygota</taxon>
        <taxon>Neoptera</taxon>
        <taxon>Endopterygota</taxon>
        <taxon>Lepidoptera</taxon>
        <taxon>Glossata</taxon>
        <taxon>Ditrysia</taxon>
        <taxon>Papilionoidea</taxon>
        <taxon>Nymphalidae</taxon>
        <taxon>Nymphalinae</taxon>
        <taxon>Euphydryas</taxon>
    </lineage>
</organism>
<evidence type="ECO:0000256" key="2">
    <source>
        <dbReference type="ARBA" id="ARBA00001946"/>
    </source>
</evidence>
<comment type="caution">
    <text evidence="9">The sequence shown here is derived from an EMBL/GenBank/DDBJ whole genome shotgun (WGS) entry which is preliminary data.</text>
</comment>
<proteinExistence type="inferred from homology"/>
<reference evidence="9" key="1">
    <citation type="submission" date="2022-03" db="EMBL/GenBank/DDBJ databases">
        <authorList>
            <person name="Tunstrom K."/>
        </authorList>
    </citation>
    <scope>NUCLEOTIDE SEQUENCE</scope>
</reference>
<dbReference type="PANTHER" id="PTHR12318">
    <property type="entry name" value="TESTOSTERONE-REGULATED PROTEIN RP2"/>
    <property type="match status" value="1"/>
</dbReference>
<keyword evidence="6" id="KW-0460">Magnesium</keyword>
<evidence type="ECO:0000256" key="6">
    <source>
        <dbReference type="ARBA" id="ARBA00022842"/>
    </source>
</evidence>
<dbReference type="InterPro" id="IPR039121">
    <property type="entry name" value="NUDT19"/>
</dbReference>
<dbReference type="Gene3D" id="3.90.79.10">
    <property type="entry name" value="Nucleoside Triphosphate Pyrophosphohydrolase"/>
    <property type="match status" value="1"/>
</dbReference>
<dbReference type="GO" id="GO:0046872">
    <property type="term" value="F:metal ion binding"/>
    <property type="evidence" value="ECO:0007669"/>
    <property type="project" value="UniProtKB-KW"/>
</dbReference>
<dbReference type="SUPFAM" id="SSF55811">
    <property type="entry name" value="Nudix"/>
    <property type="match status" value="1"/>
</dbReference>
<name>A0AAU9UZ98_EUPED</name>
<dbReference type="GO" id="GO:0016818">
    <property type="term" value="F:hydrolase activity, acting on acid anhydrides, in phosphorus-containing anhydrides"/>
    <property type="evidence" value="ECO:0007669"/>
    <property type="project" value="InterPro"/>
</dbReference>
<keyword evidence="10" id="KW-1185">Reference proteome</keyword>
<comment type="cofactor">
    <cofactor evidence="1">
        <name>Mn(2+)</name>
        <dbReference type="ChEBI" id="CHEBI:29035"/>
    </cofactor>
</comment>
<dbReference type="Proteomes" id="UP001153954">
    <property type="component" value="Unassembled WGS sequence"/>
</dbReference>
<dbReference type="GO" id="GO:0005739">
    <property type="term" value="C:mitochondrion"/>
    <property type="evidence" value="ECO:0007669"/>
    <property type="project" value="TreeGrafter"/>
</dbReference>
<evidence type="ECO:0000313" key="10">
    <source>
        <dbReference type="Proteomes" id="UP001153954"/>
    </source>
</evidence>
<evidence type="ECO:0000256" key="5">
    <source>
        <dbReference type="ARBA" id="ARBA00022801"/>
    </source>
</evidence>
<comment type="cofactor">
    <cofactor evidence="2">
        <name>Mg(2+)</name>
        <dbReference type="ChEBI" id="CHEBI:18420"/>
    </cofactor>
</comment>
<dbReference type="InterPro" id="IPR000086">
    <property type="entry name" value="NUDIX_hydrolase_dom"/>
</dbReference>
<keyword evidence="4" id="KW-0479">Metal-binding</keyword>
<protein>
    <recommendedName>
        <fullName evidence="8">Nudix hydrolase domain-containing protein</fullName>
    </recommendedName>
</protein>
<dbReference type="CDD" id="cd18870">
    <property type="entry name" value="NUDIX_AcylCoAdiphos_Nudt19"/>
    <property type="match status" value="1"/>
</dbReference>
<dbReference type="EMBL" id="CAKOGL010000025">
    <property type="protein sequence ID" value="CAH2102155.1"/>
    <property type="molecule type" value="Genomic_DNA"/>
</dbReference>
<gene>
    <name evidence="9" type="ORF">EEDITHA_LOCUS16829</name>
</gene>
<evidence type="ECO:0000256" key="4">
    <source>
        <dbReference type="ARBA" id="ARBA00022723"/>
    </source>
</evidence>